<keyword evidence="3 6" id="KW-0863">Zinc-finger</keyword>
<dbReference type="PROSITE" id="PS50114">
    <property type="entry name" value="GATA_ZN_FINGER_2"/>
    <property type="match status" value="1"/>
</dbReference>
<proteinExistence type="inferred from homology"/>
<dbReference type="EMBL" id="JAUUTY010000002">
    <property type="protein sequence ID" value="KAK1685790.1"/>
    <property type="molecule type" value="Genomic_DNA"/>
</dbReference>
<dbReference type="PROSITE" id="PS00344">
    <property type="entry name" value="GATA_ZN_FINGER_1"/>
    <property type="match status" value="1"/>
</dbReference>
<dbReference type="GO" id="GO:0043565">
    <property type="term" value="F:sequence-specific DNA binding"/>
    <property type="evidence" value="ECO:0007669"/>
    <property type="project" value="InterPro"/>
</dbReference>
<dbReference type="PANTHER" id="PTHR45658:SF108">
    <property type="entry name" value="GATA ZINC FINGER FAMILY PROTEIN"/>
    <property type="match status" value="1"/>
</dbReference>
<keyword evidence="2" id="KW-0479">Metal-binding</keyword>
<comment type="caution">
    <text evidence="9">The sequence shown here is derived from an EMBL/GenBank/DDBJ whole genome shotgun (WGS) entry which is preliminary data.</text>
</comment>
<evidence type="ECO:0000256" key="5">
    <source>
        <dbReference type="ARBA" id="ARBA00023159"/>
    </source>
</evidence>
<dbReference type="InterPro" id="IPR000679">
    <property type="entry name" value="Znf_GATA"/>
</dbReference>
<protein>
    <recommendedName>
        <fullName evidence="8">GATA-type domain-containing protein</fullName>
    </recommendedName>
</protein>
<evidence type="ECO:0000256" key="2">
    <source>
        <dbReference type="ARBA" id="ARBA00022723"/>
    </source>
</evidence>
<dbReference type="PANTHER" id="PTHR45658">
    <property type="entry name" value="GATA TRANSCRIPTION FACTOR"/>
    <property type="match status" value="1"/>
</dbReference>
<keyword evidence="4" id="KW-0862">Zinc</keyword>
<dbReference type="GO" id="GO:0005634">
    <property type="term" value="C:nucleus"/>
    <property type="evidence" value="ECO:0007669"/>
    <property type="project" value="TreeGrafter"/>
</dbReference>
<reference evidence="9" key="1">
    <citation type="submission" date="2023-07" db="EMBL/GenBank/DDBJ databases">
        <title>A chromosome-level genome assembly of Lolium multiflorum.</title>
        <authorList>
            <person name="Chen Y."/>
            <person name="Copetti D."/>
            <person name="Kolliker R."/>
            <person name="Studer B."/>
        </authorList>
    </citation>
    <scope>NUCLEOTIDE SEQUENCE</scope>
    <source>
        <strain evidence="9">02402/16</strain>
        <tissue evidence="9">Leaf</tissue>
    </source>
</reference>
<evidence type="ECO:0000256" key="7">
    <source>
        <dbReference type="SAM" id="MobiDB-lite"/>
    </source>
</evidence>
<dbReference type="InterPro" id="IPR013088">
    <property type="entry name" value="Znf_NHR/GATA"/>
</dbReference>
<dbReference type="Gene3D" id="3.30.50.10">
    <property type="entry name" value="Erythroid Transcription Factor GATA-1, subunit A"/>
    <property type="match status" value="1"/>
</dbReference>
<dbReference type="GO" id="GO:0008270">
    <property type="term" value="F:zinc ion binding"/>
    <property type="evidence" value="ECO:0007669"/>
    <property type="project" value="UniProtKB-KW"/>
</dbReference>
<evidence type="ECO:0000313" key="10">
    <source>
        <dbReference type="Proteomes" id="UP001231189"/>
    </source>
</evidence>
<dbReference type="InterPro" id="IPR051140">
    <property type="entry name" value="GATA_TF"/>
</dbReference>
<organism evidence="9 10">
    <name type="scientific">Lolium multiflorum</name>
    <name type="common">Italian ryegrass</name>
    <name type="synonym">Lolium perenne subsp. multiflorum</name>
    <dbReference type="NCBI Taxonomy" id="4521"/>
    <lineage>
        <taxon>Eukaryota</taxon>
        <taxon>Viridiplantae</taxon>
        <taxon>Streptophyta</taxon>
        <taxon>Embryophyta</taxon>
        <taxon>Tracheophyta</taxon>
        <taxon>Spermatophyta</taxon>
        <taxon>Magnoliopsida</taxon>
        <taxon>Liliopsida</taxon>
        <taxon>Poales</taxon>
        <taxon>Poaceae</taxon>
        <taxon>BOP clade</taxon>
        <taxon>Pooideae</taxon>
        <taxon>Poodae</taxon>
        <taxon>Poeae</taxon>
        <taxon>Poeae Chloroplast Group 2 (Poeae type)</taxon>
        <taxon>Loliodinae</taxon>
        <taxon>Loliinae</taxon>
        <taxon>Lolium</taxon>
    </lineage>
</organism>
<comment type="similarity">
    <text evidence="1">Belongs to the type IV zinc-finger family. Class A subfamily.</text>
</comment>
<dbReference type="SMART" id="SM00401">
    <property type="entry name" value="ZnF_GATA"/>
    <property type="match status" value="1"/>
</dbReference>
<sequence length="323" mass="35224">MRKPTSFLDDVCLSEEDENFDPADPLCCPDDPLDEVLKYIPTLDENILEALGIDCSSPPQHDAQLVLYRPTAEEEHGAQGLKSTSAAGNSYYSATSSGSSYCGLSSASTSWESESAGRASSFQYWNVPTKRRRQAVNVRNRKRPWSHTFLTFPSTPLAAVVHDAHNNIGEFSYDNDIKPRKLGLLDDGGNFSKIGYKSKAGKLSSGNVNGGHRPSAGQKREKQKEGTCSHCGTTETPQWRAGPNGPRTLCNACGIRYRMGGDKLVPEYRPSTSPFFKNGEHSNRHSKVEKLREKKVKALKVGFSSVGVLTPARPGGSVDSTIP</sequence>
<feature type="region of interest" description="Disordered" evidence="7">
    <location>
        <begin position="199"/>
        <end position="243"/>
    </location>
</feature>
<dbReference type="Proteomes" id="UP001231189">
    <property type="component" value="Unassembled WGS sequence"/>
</dbReference>
<evidence type="ECO:0000256" key="3">
    <source>
        <dbReference type="ARBA" id="ARBA00022771"/>
    </source>
</evidence>
<feature type="domain" description="GATA-type" evidence="8">
    <location>
        <begin position="222"/>
        <end position="261"/>
    </location>
</feature>
<gene>
    <name evidence="9" type="ORF">QYE76_046638</name>
</gene>
<accession>A0AAD8TME7</accession>
<keyword evidence="10" id="KW-1185">Reference proteome</keyword>
<dbReference type="Pfam" id="PF00320">
    <property type="entry name" value="GATA"/>
    <property type="match status" value="1"/>
</dbReference>
<dbReference type="SUPFAM" id="SSF57716">
    <property type="entry name" value="Glucocorticoid receptor-like (DNA-binding domain)"/>
    <property type="match status" value="1"/>
</dbReference>
<dbReference type="GO" id="GO:0030154">
    <property type="term" value="P:cell differentiation"/>
    <property type="evidence" value="ECO:0007669"/>
    <property type="project" value="TreeGrafter"/>
</dbReference>
<dbReference type="CDD" id="cd00202">
    <property type="entry name" value="ZnF_GATA"/>
    <property type="match status" value="1"/>
</dbReference>
<evidence type="ECO:0000259" key="8">
    <source>
        <dbReference type="PROSITE" id="PS50114"/>
    </source>
</evidence>
<evidence type="ECO:0000256" key="4">
    <source>
        <dbReference type="ARBA" id="ARBA00022833"/>
    </source>
</evidence>
<dbReference type="AlphaFoldDB" id="A0AAD8TME7"/>
<dbReference type="GO" id="GO:0006355">
    <property type="term" value="P:regulation of DNA-templated transcription"/>
    <property type="evidence" value="ECO:0007669"/>
    <property type="project" value="InterPro"/>
</dbReference>
<evidence type="ECO:0000256" key="6">
    <source>
        <dbReference type="PROSITE-ProRule" id="PRU00094"/>
    </source>
</evidence>
<evidence type="ECO:0000313" key="9">
    <source>
        <dbReference type="EMBL" id="KAK1685790.1"/>
    </source>
</evidence>
<name>A0AAD8TME7_LOLMU</name>
<evidence type="ECO:0000256" key="1">
    <source>
        <dbReference type="ARBA" id="ARBA00005694"/>
    </source>
</evidence>
<keyword evidence="5" id="KW-0010">Activator</keyword>
<feature type="compositionally biased region" description="Basic and acidic residues" evidence="7">
    <location>
        <begin position="218"/>
        <end position="227"/>
    </location>
</feature>